<name>A0A8T1G443_9STRA</name>
<proteinExistence type="predicted"/>
<evidence type="ECO:0000313" key="2">
    <source>
        <dbReference type="Proteomes" id="UP000697107"/>
    </source>
</evidence>
<accession>A0A8T1G443</accession>
<sequence length="183" mass="19861">MATKPAAMHLFYGATAAVTDTFRALANEENMKTLLLMAVVLSAFLHLLLLLIEGISMTFLSLEVVDATMRAFRYAAASTIQFLLIGVCRFFSVSRLENTFFAGSPRVTPNLSERLHQLGFGLVALVAKPLLVVLIPIAHFGHRYKKRSIVMDFVAVLEDVGEGASQPMGPPVGPPDVLASRSV</sequence>
<dbReference type="AlphaFoldDB" id="A0A8T1G443"/>
<reference evidence="1" key="1">
    <citation type="submission" date="2018-10" db="EMBL/GenBank/DDBJ databases">
        <title>Effector identification in a new, highly contiguous assembly of the strawberry crown rot pathogen Phytophthora cactorum.</title>
        <authorList>
            <person name="Armitage A.D."/>
            <person name="Nellist C.F."/>
            <person name="Bates H."/>
            <person name="Vickerstaff R.J."/>
            <person name="Harrison R.J."/>
        </authorList>
    </citation>
    <scope>NUCLEOTIDE SEQUENCE</scope>
    <source>
        <strain evidence="1">P415</strain>
    </source>
</reference>
<organism evidence="1 2">
    <name type="scientific">Phytophthora cactorum</name>
    <dbReference type="NCBI Taxonomy" id="29920"/>
    <lineage>
        <taxon>Eukaryota</taxon>
        <taxon>Sar</taxon>
        <taxon>Stramenopiles</taxon>
        <taxon>Oomycota</taxon>
        <taxon>Peronosporomycetes</taxon>
        <taxon>Peronosporales</taxon>
        <taxon>Peronosporaceae</taxon>
        <taxon>Phytophthora</taxon>
    </lineage>
</organism>
<dbReference type="VEuPathDB" id="FungiDB:PC110_g6973"/>
<dbReference type="Proteomes" id="UP000697107">
    <property type="component" value="Unassembled WGS sequence"/>
</dbReference>
<dbReference type="EMBL" id="RCML01000244">
    <property type="protein sequence ID" value="KAG2984012.1"/>
    <property type="molecule type" value="Genomic_DNA"/>
</dbReference>
<evidence type="ECO:0000313" key="1">
    <source>
        <dbReference type="EMBL" id="KAG2984012.1"/>
    </source>
</evidence>
<gene>
    <name evidence="1" type="ORF">PC118_g9108</name>
</gene>
<comment type="caution">
    <text evidence="1">The sequence shown here is derived from an EMBL/GenBank/DDBJ whole genome shotgun (WGS) entry which is preliminary data.</text>
</comment>
<protein>
    <submittedName>
        <fullName evidence="1">Uncharacterized protein</fullName>
    </submittedName>
</protein>